<dbReference type="InterPro" id="IPR002846">
    <property type="entry name" value="NRD"/>
</dbReference>
<reference evidence="2" key="1">
    <citation type="submission" date="2019-08" db="EMBL/GenBank/DDBJ databases">
        <authorList>
            <person name="Kucharzyk K."/>
            <person name="Murdoch R.W."/>
            <person name="Higgins S."/>
            <person name="Loffler F."/>
        </authorList>
    </citation>
    <scope>NUCLEOTIDE SEQUENCE</scope>
</reference>
<gene>
    <name evidence="2" type="ORF">SDC9_212751</name>
</gene>
<feature type="domain" description="NrpR regulatory" evidence="1">
    <location>
        <begin position="2"/>
        <end position="88"/>
    </location>
</feature>
<evidence type="ECO:0000259" key="1">
    <source>
        <dbReference type="Pfam" id="PF01995"/>
    </source>
</evidence>
<dbReference type="Pfam" id="PF01995">
    <property type="entry name" value="NRD1_2"/>
    <property type="match status" value="1"/>
</dbReference>
<sequence>MTASIKTFPPQFFDEIAEMLRSLDGKSFSGLIEMKGQLPPAYRMSYRDREKGYMLVYGGANFFAPLVEQHLAENLRISHALYDISRMRPVAELLRPRA</sequence>
<dbReference type="EMBL" id="VSSQ01146639">
    <property type="protein sequence ID" value="MPN64972.1"/>
    <property type="molecule type" value="Genomic_DNA"/>
</dbReference>
<dbReference type="AlphaFoldDB" id="A0A645JNV1"/>
<evidence type="ECO:0000313" key="2">
    <source>
        <dbReference type="EMBL" id="MPN64972.1"/>
    </source>
</evidence>
<accession>A0A645JNV1</accession>
<name>A0A645JNV1_9ZZZZ</name>
<proteinExistence type="predicted"/>
<organism evidence="2">
    <name type="scientific">bioreactor metagenome</name>
    <dbReference type="NCBI Taxonomy" id="1076179"/>
    <lineage>
        <taxon>unclassified sequences</taxon>
        <taxon>metagenomes</taxon>
        <taxon>ecological metagenomes</taxon>
    </lineage>
</organism>
<protein>
    <recommendedName>
        <fullName evidence="1">NrpR regulatory domain-containing protein</fullName>
    </recommendedName>
</protein>
<comment type="caution">
    <text evidence="2">The sequence shown here is derived from an EMBL/GenBank/DDBJ whole genome shotgun (WGS) entry which is preliminary data.</text>
</comment>